<reference evidence="3 4" key="1">
    <citation type="submission" date="2016-11" db="EMBL/GenBank/DDBJ databases">
        <authorList>
            <person name="Jaros S."/>
            <person name="Januszkiewicz K."/>
            <person name="Wedrychowicz H."/>
        </authorList>
    </citation>
    <scope>NUCLEOTIDE SEQUENCE [LARGE SCALE GENOMIC DNA]</scope>
    <source>
        <strain evidence="3 4">DSM 45627</strain>
    </source>
</reference>
<dbReference type="AlphaFoldDB" id="A0A1M5LYZ5"/>
<proteinExistence type="inferred from homology"/>
<evidence type="ECO:0000313" key="3">
    <source>
        <dbReference type="EMBL" id="SHG70216.1"/>
    </source>
</evidence>
<comment type="similarity">
    <text evidence="1">Belongs to the PrpD family.</text>
</comment>
<dbReference type="InterPro" id="IPR005656">
    <property type="entry name" value="MmgE_PrpD"/>
</dbReference>
<name>A0A1M5LYZ5_9ACTN</name>
<dbReference type="InterPro" id="IPR042188">
    <property type="entry name" value="MmgE/PrpD_sf_2"/>
</dbReference>
<dbReference type="STRING" id="1206085.SAMN05443575_2584"/>
<dbReference type="InterPro" id="IPR036148">
    <property type="entry name" value="MmgE/PrpD_sf"/>
</dbReference>
<dbReference type="PANTHER" id="PTHR16943">
    <property type="entry name" value="2-METHYLCITRATE DEHYDRATASE-RELATED"/>
    <property type="match status" value="1"/>
</dbReference>
<evidence type="ECO:0000256" key="1">
    <source>
        <dbReference type="ARBA" id="ARBA00006174"/>
    </source>
</evidence>
<organism evidence="3 4">
    <name type="scientific">Jatrophihabitans endophyticus</name>
    <dbReference type="NCBI Taxonomy" id="1206085"/>
    <lineage>
        <taxon>Bacteria</taxon>
        <taxon>Bacillati</taxon>
        <taxon>Actinomycetota</taxon>
        <taxon>Actinomycetes</taxon>
        <taxon>Jatrophihabitantales</taxon>
        <taxon>Jatrophihabitantaceae</taxon>
        <taxon>Jatrophihabitans</taxon>
    </lineage>
</organism>
<evidence type="ECO:0000313" key="4">
    <source>
        <dbReference type="Proteomes" id="UP000186132"/>
    </source>
</evidence>
<feature type="domain" description="MmgE/PrpD C-terminal" evidence="2">
    <location>
        <begin position="259"/>
        <end position="410"/>
    </location>
</feature>
<dbReference type="EMBL" id="FQVU01000003">
    <property type="protein sequence ID" value="SHG70216.1"/>
    <property type="molecule type" value="Genomic_DNA"/>
</dbReference>
<accession>A0A1M5LYZ5</accession>
<dbReference type="PANTHER" id="PTHR16943:SF8">
    <property type="entry name" value="2-METHYLCITRATE DEHYDRATASE"/>
    <property type="match status" value="1"/>
</dbReference>
<dbReference type="SUPFAM" id="SSF103378">
    <property type="entry name" value="2-methylcitrate dehydratase PrpD"/>
    <property type="match status" value="1"/>
</dbReference>
<dbReference type="Pfam" id="PF19305">
    <property type="entry name" value="MmgE_PrpD_C"/>
    <property type="match status" value="1"/>
</dbReference>
<keyword evidence="4" id="KW-1185">Reference proteome</keyword>
<dbReference type="InterPro" id="IPR045337">
    <property type="entry name" value="MmgE_PrpD_C"/>
</dbReference>
<dbReference type="Proteomes" id="UP000186132">
    <property type="component" value="Unassembled WGS sequence"/>
</dbReference>
<dbReference type="InterPro" id="IPR042183">
    <property type="entry name" value="MmgE/PrpD_sf_1"/>
</dbReference>
<dbReference type="OrthoDB" id="9797528at2"/>
<dbReference type="RefSeq" id="WP_073390710.1">
    <property type="nucleotide sequence ID" value="NZ_FQVU01000003.1"/>
</dbReference>
<dbReference type="Gene3D" id="3.30.1330.120">
    <property type="entry name" value="2-methylcitrate dehydratase PrpD"/>
    <property type="match status" value="1"/>
</dbReference>
<dbReference type="GO" id="GO:0016829">
    <property type="term" value="F:lyase activity"/>
    <property type="evidence" value="ECO:0007669"/>
    <property type="project" value="InterPro"/>
</dbReference>
<evidence type="ECO:0000259" key="2">
    <source>
        <dbReference type="Pfam" id="PF19305"/>
    </source>
</evidence>
<protein>
    <submittedName>
        <fullName evidence="3">2-methylcitrate dehydratase PrpD</fullName>
    </submittedName>
</protein>
<sequence>MTAVDLPALGRVAHDVATHGWVDESVGRDVRRLFVDTVGAALGGLHYPAVHALGRDLGPGRFGETVTLGTAATWLDADSGGSFHPRGDRLPPVPTAHPAPHVLPVLLRHAGRHDDVTLLRAFAAGTELGLRLGAGSSLRPGIHPHGIHGPAGAAVAEAALRGGDAATLARAFARGAALPLAALLEVPMAGGTVRNLWTGLGAYHGASVGADAAMDGDDQTDCAVLLELFDGAVCDELDADVLMGTTQPWRLRDSYLKPYACARWIHPALDALRLALAERRGAVDSIDVRTFAFAASLSGVRPASDMAARFSLPFSLATYVTDGRLAAPEFLPDRLVRDDVAALAARTTVTEEPAFTAALPHERPTSVRVRFADGTTATAAVRNARGNPADPLPDDEVAAKLRANVGDVLPGRVTEELAEWLHADPAPGDLLARIGRHVRERLWTASA</sequence>
<gene>
    <name evidence="3" type="ORF">SAMN05443575_2584</name>
</gene>
<dbReference type="Gene3D" id="1.10.4100.10">
    <property type="entry name" value="2-methylcitrate dehydratase PrpD"/>
    <property type="match status" value="1"/>
</dbReference>